<dbReference type="GO" id="GO:0016998">
    <property type="term" value="P:cell wall macromolecule catabolic process"/>
    <property type="evidence" value="ECO:0007669"/>
    <property type="project" value="InterPro"/>
</dbReference>
<evidence type="ECO:0000256" key="7">
    <source>
        <dbReference type="ARBA" id="ARBA00022638"/>
    </source>
</evidence>
<dbReference type="GO" id="GO:0003796">
    <property type="term" value="F:lysozyme activity"/>
    <property type="evidence" value="ECO:0007669"/>
    <property type="project" value="UniProtKB-EC"/>
</dbReference>
<feature type="region of interest" description="Disordered" evidence="13">
    <location>
        <begin position="67"/>
        <end position="115"/>
    </location>
</feature>
<dbReference type="EC" id="3.2.1.17" evidence="4 12"/>
<evidence type="ECO:0000313" key="15">
    <source>
        <dbReference type="Proteomes" id="UP000182130"/>
    </source>
</evidence>
<keyword evidence="9" id="KW-1015">Disulfide bond</keyword>
<dbReference type="EMBL" id="FNEI01000026">
    <property type="protein sequence ID" value="SDK03291.1"/>
    <property type="molecule type" value="Genomic_DNA"/>
</dbReference>
<evidence type="ECO:0000256" key="5">
    <source>
        <dbReference type="ARBA" id="ARBA00022525"/>
    </source>
</evidence>
<gene>
    <name evidence="14" type="ORF">SAMN05216555_1261</name>
</gene>
<comment type="function">
    <text evidence="11">This enzyme has both lysozyme (acetylmuramidase) and diacetylmuramidase activities.</text>
</comment>
<evidence type="ECO:0000256" key="9">
    <source>
        <dbReference type="ARBA" id="ARBA00023157"/>
    </source>
</evidence>
<name>A0A1G8YKK0_9MICC</name>
<evidence type="ECO:0000256" key="8">
    <source>
        <dbReference type="ARBA" id="ARBA00022801"/>
    </source>
</evidence>
<feature type="non-terminal residue" evidence="14">
    <location>
        <position position="631"/>
    </location>
</feature>
<reference evidence="15" key="1">
    <citation type="submission" date="2016-10" db="EMBL/GenBank/DDBJ databases">
        <authorList>
            <person name="Varghese N."/>
            <person name="Submissions S."/>
        </authorList>
    </citation>
    <scope>NUCLEOTIDE SEQUENCE [LARGE SCALE GENOMIC DNA]</scope>
    <source>
        <strain evidence="15">CGMCC 1.10783</strain>
    </source>
</reference>
<dbReference type="CDD" id="cd06412">
    <property type="entry name" value="GH25_CH-type"/>
    <property type="match status" value="1"/>
</dbReference>
<comment type="subcellular location">
    <subcellularLocation>
        <location evidence="2">Secreted</location>
    </subcellularLocation>
</comment>
<evidence type="ECO:0000256" key="12">
    <source>
        <dbReference type="RuleBase" id="RU361176"/>
    </source>
</evidence>
<dbReference type="PANTHER" id="PTHR34135:SF2">
    <property type="entry name" value="LYSOZYME"/>
    <property type="match status" value="1"/>
</dbReference>
<dbReference type="STRING" id="1045773.SAMN05216555_1261"/>
<dbReference type="InterPro" id="IPR017853">
    <property type="entry name" value="GH"/>
</dbReference>
<dbReference type="Pfam" id="PF01183">
    <property type="entry name" value="Glyco_hydro_25"/>
    <property type="match status" value="1"/>
</dbReference>
<sequence length="631" mass="66943">MVRCTEPGTVHAVDATNRGSPWGGVELEQGMKKTISVEDSKRSIVRSGTVLSLLLGLTLSLATPAHAQTVPPEPAPATGSAARNEPAPLERAQGPVPPAQEEITPAPADVPSVPMPAMPATGGGAGSEAMKDAMRAAIPRGGAEMGQRSPRVVADRKASGGAGSLGSRAVPGALPMAPDPNHWRPSYGVAGQDVSAHQGNVDWASQWKQGSRFAYVKASEGNYYTNANFAQQYNGSRNVGMFRGAYHFAIPNWSSAADQARYFVANGGGWSGDGYTLPPVLDIEYNPYEGRTINGFYFGNVCYNFSAAQMVKWISDFGNTVWSLTGRYPVIYSTTDWWQRCTGNSDAFANYPLWIAAYPSSPSNTPGTLPASWGTFSFWQYSSTGPFQGDSNIWNGSTSQLQLFARSRDDSRGAIYNKWIASGGANGPLGAAKSTADICGLVNGGCYRAYANGNIYWNPATGAYPVIGTFWTAWGEAGWQTGLGYPTGDVTCPYGSAASTTCHQTFQTGTIYRTPNVGTFAVKNAYMPAWREANWQDGLGYPKGNVTCGLYGGGCYQPFTKGNIYWSSATGAHAVTGPYWDAWERAGFQPGIGYPTGAVSCGLYGGGCYQPFAKGNIYWSSTTGAHAVTGA</sequence>
<keyword evidence="8 12" id="KW-0378">Hydrolase</keyword>
<dbReference type="InterPro" id="IPR002053">
    <property type="entry name" value="Glyco_hydro_25"/>
</dbReference>
<accession>A0A1G8YKK0</accession>
<evidence type="ECO:0000256" key="1">
    <source>
        <dbReference type="ARBA" id="ARBA00000632"/>
    </source>
</evidence>
<keyword evidence="6" id="KW-0929">Antimicrobial</keyword>
<evidence type="ECO:0000313" key="14">
    <source>
        <dbReference type="EMBL" id="SDK03291.1"/>
    </source>
</evidence>
<keyword evidence="10 12" id="KW-0326">Glycosidase</keyword>
<comment type="similarity">
    <text evidence="3 12">Belongs to the glycosyl hydrolase 25 family.</text>
</comment>
<dbReference type="Proteomes" id="UP000182130">
    <property type="component" value="Unassembled WGS sequence"/>
</dbReference>
<evidence type="ECO:0000256" key="2">
    <source>
        <dbReference type="ARBA" id="ARBA00004613"/>
    </source>
</evidence>
<organism evidence="14 15">
    <name type="scientific">Arthrobacter cupressi</name>
    <dbReference type="NCBI Taxonomy" id="1045773"/>
    <lineage>
        <taxon>Bacteria</taxon>
        <taxon>Bacillati</taxon>
        <taxon>Actinomycetota</taxon>
        <taxon>Actinomycetes</taxon>
        <taxon>Micrococcales</taxon>
        <taxon>Micrococcaceae</taxon>
        <taxon>Arthrobacter</taxon>
    </lineage>
</organism>
<proteinExistence type="inferred from homology"/>
<keyword evidence="7" id="KW-0081">Bacteriolytic enzyme</keyword>
<dbReference type="GO" id="GO:0016052">
    <property type="term" value="P:carbohydrate catabolic process"/>
    <property type="evidence" value="ECO:0007669"/>
    <property type="project" value="TreeGrafter"/>
</dbReference>
<dbReference type="Pfam" id="PF08310">
    <property type="entry name" value="LGFP"/>
    <property type="match status" value="4"/>
</dbReference>
<dbReference type="SMART" id="SM00641">
    <property type="entry name" value="Glyco_25"/>
    <property type="match status" value="1"/>
</dbReference>
<dbReference type="SUPFAM" id="SSF51445">
    <property type="entry name" value="(Trans)glycosidases"/>
    <property type="match status" value="1"/>
</dbReference>
<protein>
    <recommendedName>
        <fullName evidence="4 12">Lysozyme</fullName>
        <ecNumber evidence="4 12">3.2.1.17</ecNumber>
    </recommendedName>
</protein>
<dbReference type="GO" id="GO:0031640">
    <property type="term" value="P:killing of cells of another organism"/>
    <property type="evidence" value="ECO:0007669"/>
    <property type="project" value="UniProtKB-KW"/>
</dbReference>
<evidence type="ECO:0000256" key="11">
    <source>
        <dbReference type="ARBA" id="ARBA00055588"/>
    </source>
</evidence>
<dbReference type="InterPro" id="IPR018077">
    <property type="entry name" value="Glyco_hydro_fam25_subgr"/>
</dbReference>
<comment type="catalytic activity">
    <reaction evidence="1 12">
        <text>Hydrolysis of (1-&gt;4)-beta-linkages between N-acetylmuramic acid and N-acetyl-D-glucosamine residues in a peptidoglycan and between N-acetyl-D-glucosamine residues in chitodextrins.</text>
        <dbReference type="EC" id="3.2.1.17"/>
    </reaction>
</comment>
<dbReference type="GO" id="GO:0005576">
    <property type="term" value="C:extracellular region"/>
    <property type="evidence" value="ECO:0007669"/>
    <property type="project" value="UniProtKB-SubCell"/>
</dbReference>
<evidence type="ECO:0000256" key="10">
    <source>
        <dbReference type="ARBA" id="ARBA00023295"/>
    </source>
</evidence>
<dbReference type="PROSITE" id="PS51904">
    <property type="entry name" value="GLYCOSYL_HYDROL_F25_2"/>
    <property type="match status" value="1"/>
</dbReference>
<dbReference type="InterPro" id="IPR008270">
    <property type="entry name" value="Glyco_hydro_25_AS"/>
</dbReference>
<dbReference type="PROSITE" id="PS00953">
    <property type="entry name" value="GLYCOSYL_HYDROL_F25_1"/>
    <property type="match status" value="1"/>
</dbReference>
<evidence type="ECO:0000256" key="4">
    <source>
        <dbReference type="ARBA" id="ARBA00012732"/>
    </source>
</evidence>
<keyword evidence="5" id="KW-0964">Secreted</keyword>
<dbReference type="InterPro" id="IPR013207">
    <property type="entry name" value="LGFP"/>
</dbReference>
<dbReference type="GO" id="GO:0009253">
    <property type="term" value="P:peptidoglycan catabolic process"/>
    <property type="evidence" value="ECO:0007669"/>
    <property type="project" value="InterPro"/>
</dbReference>
<dbReference type="Gene3D" id="3.20.20.80">
    <property type="entry name" value="Glycosidases"/>
    <property type="match status" value="1"/>
</dbReference>
<evidence type="ECO:0000256" key="13">
    <source>
        <dbReference type="SAM" id="MobiDB-lite"/>
    </source>
</evidence>
<dbReference type="FunFam" id="3.20.20.80:FF:000060">
    <property type="entry name" value="Lysozyme M1"/>
    <property type="match status" value="1"/>
</dbReference>
<dbReference type="GO" id="GO:0042742">
    <property type="term" value="P:defense response to bacterium"/>
    <property type="evidence" value="ECO:0007669"/>
    <property type="project" value="UniProtKB-KW"/>
</dbReference>
<dbReference type="AlphaFoldDB" id="A0A1G8YKK0"/>
<evidence type="ECO:0000256" key="3">
    <source>
        <dbReference type="ARBA" id="ARBA00010646"/>
    </source>
</evidence>
<dbReference type="PANTHER" id="PTHR34135">
    <property type="entry name" value="LYSOZYME"/>
    <property type="match status" value="1"/>
</dbReference>
<keyword evidence="15" id="KW-1185">Reference proteome</keyword>
<evidence type="ECO:0000256" key="6">
    <source>
        <dbReference type="ARBA" id="ARBA00022529"/>
    </source>
</evidence>